<evidence type="ECO:0000256" key="1">
    <source>
        <dbReference type="ARBA" id="ARBA00004651"/>
    </source>
</evidence>
<gene>
    <name evidence="8" type="ORF">VM95_25005</name>
</gene>
<keyword evidence="6 7" id="KW-0472">Membrane</keyword>
<protein>
    <recommendedName>
        <fullName evidence="10">DoxX family protein</fullName>
    </recommendedName>
</protein>
<comment type="similarity">
    <text evidence="2">Belongs to the DoxX family.</text>
</comment>
<keyword evidence="9" id="KW-1185">Reference proteome</keyword>
<dbReference type="PATRIC" id="fig|359131.3.peg.6034"/>
<accession>A0A0F2T9C6</accession>
<name>A0A0F2T9C6_STRR3</name>
<dbReference type="PANTHER" id="PTHR33452:SF4">
    <property type="entry name" value="BLL4328 PROTEIN"/>
    <property type="match status" value="1"/>
</dbReference>
<evidence type="ECO:0008006" key="10">
    <source>
        <dbReference type="Google" id="ProtNLM"/>
    </source>
</evidence>
<dbReference type="InterPro" id="IPR032808">
    <property type="entry name" value="DoxX"/>
</dbReference>
<evidence type="ECO:0000256" key="7">
    <source>
        <dbReference type="SAM" id="Phobius"/>
    </source>
</evidence>
<feature type="transmembrane region" description="Helical" evidence="7">
    <location>
        <begin position="14"/>
        <end position="38"/>
    </location>
</feature>
<dbReference type="OrthoDB" id="9808524at2"/>
<dbReference type="InterPro" id="IPR051907">
    <property type="entry name" value="DoxX-like_oxidoreductase"/>
</dbReference>
<evidence type="ECO:0000313" key="9">
    <source>
        <dbReference type="Proteomes" id="UP000033699"/>
    </source>
</evidence>
<evidence type="ECO:0000256" key="2">
    <source>
        <dbReference type="ARBA" id="ARBA00006679"/>
    </source>
</evidence>
<evidence type="ECO:0000256" key="5">
    <source>
        <dbReference type="ARBA" id="ARBA00022989"/>
    </source>
</evidence>
<keyword evidence="3" id="KW-1003">Cell membrane</keyword>
<evidence type="ECO:0000256" key="6">
    <source>
        <dbReference type="ARBA" id="ARBA00023136"/>
    </source>
</evidence>
<comment type="caution">
    <text evidence="8">The sequence shown here is derived from an EMBL/GenBank/DDBJ whole genome shotgun (WGS) entry which is preliminary data.</text>
</comment>
<reference evidence="8 9" key="1">
    <citation type="submission" date="2015-02" db="EMBL/GenBank/DDBJ databases">
        <authorList>
            <person name="Ju K.-S."/>
            <person name="Doroghazi J.R."/>
            <person name="Metcalf W."/>
        </authorList>
    </citation>
    <scope>NUCLEOTIDE SEQUENCE [LARGE SCALE GENOMIC DNA]</scope>
    <source>
        <strain evidence="8 9">ATCC 31215</strain>
    </source>
</reference>
<proteinExistence type="inferred from homology"/>
<dbReference type="GO" id="GO:0005886">
    <property type="term" value="C:plasma membrane"/>
    <property type="evidence" value="ECO:0007669"/>
    <property type="project" value="UniProtKB-SubCell"/>
</dbReference>
<evidence type="ECO:0000313" key="8">
    <source>
        <dbReference type="EMBL" id="KJS59829.1"/>
    </source>
</evidence>
<keyword evidence="4 7" id="KW-0812">Transmembrane</keyword>
<evidence type="ECO:0000256" key="3">
    <source>
        <dbReference type="ARBA" id="ARBA00022475"/>
    </source>
</evidence>
<feature type="transmembrane region" description="Helical" evidence="7">
    <location>
        <begin position="58"/>
        <end position="91"/>
    </location>
</feature>
<dbReference type="Proteomes" id="UP000033699">
    <property type="component" value="Unassembled WGS sequence"/>
</dbReference>
<comment type="subcellular location">
    <subcellularLocation>
        <location evidence="1">Cell membrane</location>
        <topology evidence="1">Multi-pass membrane protein</topology>
    </subcellularLocation>
</comment>
<dbReference type="PANTHER" id="PTHR33452">
    <property type="entry name" value="OXIDOREDUCTASE CATD-RELATED"/>
    <property type="match status" value="1"/>
</dbReference>
<dbReference type="Pfam" id="PF07681">
    <property type="entry name" value="DoxX"/>
    <property type="match status" value="1"/>
</dbReference>
<sequence>MPVVNQYLETAKPYVIGLFRIVTGFLFLGHGASSLFGIWGGSMGMGEGKTVEFGVWPYWWAALIQFAAGLLVLGGLFTRSAALIASGSMAYAYFVEHQGDALLPLQNHGEAAAMFCWAFFLIIFTGPGALALDQLLPGRRGAAAEPAAKVPAGV</sequence>
<dbReference type="EMBL" id="JZKH01000058">
    <property type="protein sequence ID" value="KJS59829.1"/>
    <property type="molecule type" value="Genomic_DNA"/>
</dbReference>
<evidence type="ECO:0000256" key="4">
    <source>
        <dbReference type="ARBA" id="ARBA00022692"/>
    </source>
</evidence>
<feature type="transmembrane region" description="Helical" evidence="7">
    <location>
        <begin position="111"/>
        <end position="132"/>
    </location>
</feature>
<organism evidence="8 9">
    <name type="scientific">Streptomyces rubellomurinus (strain ATCC 31215)</name>
    <dbReference type="NCBI Taxonomy" id="359131"/>
    <lineage>
        <taxon>Bacteria</taxon>
        <taxon>Bacillati</taxon>
        <taxon>Actinomycetota</taxon>
        <taxon>Actinomycetes</taxon>
        <taxon>Kitasatosporales</taxon>
        <taxon>Streptomycetaceae</taxon>
        <taxon>Streptomyces</taxon>
    </lineage>
</organism>
<dbReference type="RefSeq" id="WP_045700431.1">
    <property type="nucleotide sequence ID" value="NZ_JZKH01000058.1"/>
</dbReference>
<dbReference type="AlphaFoldDB" id="A0A0F2T9C6"/>
<keyword evidence="5 7" id="KW-1133">Transmembrane helix</keyword>